<dbReference type="InterPro" id="IPR000014">
    <property type="entry name" value="PAS"/>
</dbReference>
<proteinExistence type="predicted"/>
<dbReference type="SMART" id="SM00091">
    <property type="entry name" value="PAS"/>
    <property type="match status" value="1"/>
</dbReference>
<dbReference type="PROSITE" id="PS50112">
    <property type="entry name" value="PAS"/>
    <property type="match status" value="1"/>
</dbReference>
<dbReference type="SMART" id="SM00267">
    <property type="entry name" value="GGDEF"/>
    <property type="match status" value="1"/>
</dbReference>
<gene>
    <name evidence="7" type="ORF">EDC28_107138</name>
</gene>
<evidence type="ECO:0000256" key="3">
    <source>
        <dbReference type="ARBA" id="ARBA00012528"/>
    </source>
</evidence>
<organism evidence="7 8">
    <name type="scientific">Gallaecimonas pentaromativorans</name>
    <dbReference type="NCBI Taxonomy" id="584787"/>
    <lineage>
        <taxon>Bacteria</taxon>
        <taxon>Pseudomonadati</taxon>
        <taxon>Pseudomonadota</taxon>
        <taxon>Gammaproteobacteria</taxon>
        <taxon>Enterobacterales</taxon>
        <taxon>Gallaecimonadaceae</taxon>
        <taxon>Gallaecimonas</taxon>
    </lineage>
</organism>
<reference evidence="7 8" key="1">
    <citation type="submission" date="2018-11" db="EMBL/GenBank/DDBJ databases">
        <title>Genomic Encyclopedia of Type Strains, Phase IV (KMG-IV): sequencing the most valuable type-strain genomes for metagenomic binning, comparative biology and taxonomic classification.</title>
        <authorList>
            <person name="Goeker M."/>
        </authorList>
    </citation>
    <scope>NUCLEOTIDE SEQUENCE [LARGE SCALE GENOMIC DNA]</scope>
    <source>
        <strain evidence="7 8">DSM 21945</strain>
    </source>
</reference>
<dbReference type="EMBL" id="RJUL01000007">
    <property type="protein sequence ID" value="ROQ24257.1"/>
    <property type="molecule type" value="Genomic_DNA"/>
</dbReference>
<dbReference type="FunFam" id="3.30.70.270:FF:000001">
    <property type="entry name" value="Diguanylate cyclase domain protein"/>
    <property type="match status" value="1"/>
</dbReference>
<comment type="catalytic activity">
    <reaction evidence="4">
        <text>2 GTP = 3',3'-c-di-GMP + 2 diphosphate</text>
        <dbReference type="Rhea" id="RHEA:24898"/>
        <dbReference type="ChEBI" id="CHEBI:33019"/>
        <dbReference type="ChEBI" id="CHEBI:37565"/>
        <dbReference type="ChEBI" id="CHEBI:58805"/>
        <dbReference type="EC" id="2.7.7.65"/>
    </reaction>
</comment>
<dbReference type="Pfam" id="PF00990">
    <property type="entry name" value="GGDEF"/>
    <property type="match status" value="1"/>
</dbReference>
<evidence type="ECO:0000256" key="2">
    <source>
        <dbReference type="ARBA" id="ARBA00004665"/>
    </source>
</evidence>
<dbReference type="EC" id="2.7.7.65" evidence="3"/>
<dbReference type="Gene3D" id="3.30.450.20">
    <property type="entry name" value="PAS domain"/>
    <property type="match status" value="1"/>
</dbReference>
<evidence type="ECO:0000256" key="1">
    <source>
        <dbReference type="ARBA" id="ARBA00001946"/>
    </source>
</evidence>
<dbReference type="InterPro" id="IPR043128">
    <property type="entry name" value="Rev_trsase/Diguanyl_cyclase"/>
</dbReference>
<sequence length="316" mass="35290">MSLSLGELQQLLDVLQTLDVGLVIIDRQHKVQFWNDFMANHAGQGSEQVAGKSLFEIFPELPRQWLEQKTETVMALKTLAFSGWEQRPHPFPFFSYRALTGRSAVMYQNLTFMPIASGNGNVDKMAIIVYDVTEAANNRLALEEMNQKLSVLSRTDPLTGLLNRRSWELALAEEFARCRRSGRTSTLMMFDIDHFKQVNDTHGHQAGDQVLQHTATLLNNKLRTTDKAGRYGGEEFALLLVDTDAQQACQLADRLCTALSEQPALVGDKRISVTISAGVAEISEQMEQAQQWIKAADDALYQAKSAGRNTIRLASS</sequence>
<comment type="cofactor">
    <cofactor evidence="1">
        <name>Mg(2+)</name>
        <dbReference type="ChEBI" id="CHEBI:18420"/>
    </cofactor>
</comment>
<evidence type="ECO:0000313" key="8">
    <source>
        <dbReference type="Proteomes" id="UP000268033"/>
    </source>
</evidence>
<dbReference type="PANTHER" id="PTHR45138:SF9">
    <property type="entry name" value="DIGUANYLATE CYCLASE DGCM-RELATED"/>
    <property type="match status" value="1"/>
</dbReference>
<feature type="domain" description="GGDEF" evidence="6">
    <location>
        <begin position="183"/>
        <end position="316"/>
    </location>
</feature>
<evidence type="ECO:0000259" key="6">
    <source>
        <dbReference type="PROSITE" id="PS50887"/>
    </source>
</evidence>
<evidence type="ECO:0000259" key="5">
    <source>
        <dbReference type="PROSITE" id="PS50112"/>
    </source>
</evidence>
<dbReference type="PROSITE" id="PS50887">
    <property type="entry name" value="GGDEF"/>
    <property type="match status" value="1"/>
</dbReference>
<dbReference type="InterPro" id="IPR035965">
    <property type="entry name" value="PAS-like_dom_sf"/>
</dbReference>
<dbReference type="STRING" id="584787.GCA_001247655_00667"/>
<dbReference type="Proteomes" id="UP000268033">
    <property type="component" value="Unassembled WGS sequence"/>
</dbReference>
<dbReference type="NCBIfam" id="TIGR00229">
    <property type="entry name" value="sensory_box"/>
    <property type="match status" value="1"/>
</dbReference>
<dbReference type="PANTHER" id="PTHR45138">
    <property type="entry name" value="REGULATORY COMPONENTS OF SENSORY TRANSDUCTION SYSTEM"/>
    <property type="match status" value="1"/>
</dbReference>
<dbReference type="InterPro" id="IPR000160">
    <property type="entry name" value="GGDEF_dom"/>
</dbReference>
<accession>A0A3N1PB19</accession>
<dbReference type="SUPFAM" id="SSF55785">
    <property type="entry name" value="PYP-like sensor domain (PAS domain)"/>
    <property type="match status" value="1"/>
</dbReference>
<feature type="domain" description="PAS" evidence="5">
    <location>
        <begin position="7"/>
        <end position="77"/>
    </location>
</feature>
<dbReference type="Gene3D" id="3.30.70.270">
    <property type="match status" value="1"/>
</dbReference>
<dbReference type="Pfam" id="PF08448">
    <property type="entry name" value="PAS_4"/>
    <property type="match status" value="1"/>
</dbReference>
<evidence type="ECO:0000313" key="7">
    <source>
        <dbReference type="EMBL" id="ROQ24257.1"/>
    </source>
</evidence>
<dbReference type="InterPro" id="IPR050469">
    <property type="entry name" value="Diguanylate_Cyclase"/>
</dbReference>
<dbReference type="GO" id="GO:0052621">
    <property type="term" value="F:diguanylate cyclase activity"/>
    <property type="evidence" value="ECO:0007669"/>
    <property type="project" value="UniProtKB-EC"/>
</dbReference>
<comment type="caution">
    <text evidence="7">The sequence shown here is derived from an EMBL/GenBank/DDBJ whole genome shotgun (WGS) entry which is preliminary data.</text>
</comment>
<evidence type="ECO:0000256" key="4">
    <source>
        <dbReference type="ARBA" id="ARBA00034247"/>
    </source>
</evidence>
<dbReference type="InterPro" id="IPR029787">
    <property type="entry name" value="Nucleotide_cyclase"/>
</dbReference>
<dbReference type="CDD" id="cd01949">
    <property type="entry name" value="GGDEF"/>
    <property type="match status" value="1"/>
</dbReference>
<name>A0A3N1PB19_9GAMM</name>
<dbReference type="AlphaFoldDB" id="A0A3N1PB19"/>
<dbReference type="SUPFAM" id="SSF55073">
    <property type="entry name" value="Nucleotide cyclase"/>
    <property type="match status" value="1"/>
</dbReference>
<comment type="pathway">
    <text evidence="2">Purine metabolism; 3',5'-cyclic di-GMP biosynthesis.</text>
</comment>
<dbReference type="CDD" id="cd00130">
    <property type="entry name" value="PAS"/>
    <property type="match status" value="1"/>
</dbReference>
<dbReference type="InterPro" id="IPR013656">
    <property type="entry name" value="PAS_4"/>
</dbReference>
<dbReference type="NCBIfam" id="TIGR00254">
    <property type="entry name" value="GGDEF"/>
    <property type="match status" value="1"/>
</dbReference>
<protein>
    <recommendedName>
        <fullName evidence="3">diguanylate cyclase</fullName>
        <ecNumber evidence="3">2.7.7.65</ecNumber>
    </recommendedName>
</protein>
<keyword evidence="8" id="KW-1185">Reference proteome</keyword>